<evidence type="ECO:0000259" key="4">
    <source>
        <dbReference type="Pfam" id="PF01420"/>
    </source>
</evidence>
<proteinExistence type="inferred from homology"/>
<dbReference type="CDD" id="cd17271">
    <property type="entry name" value="RMtype1_S_NmaSCMORF606P_TRD2-CR2_like"/>
    <property type="match status" value="1"/>
</dbReference>
<dbReference type="Proteomes" id="UP000261905">
    <property type="component" value="Unassembled WGS sequence"/>
</dbReference>
<dbReference type="OrthoDB" id="9795776at2"/>
<keyword evidence="6" id="KW-1185">Reference proteome</keyword>
<dbReference type="GO" id="GO:0004519">
    <property type="term" value="F:endonuclease activity"/>
    <property type="evidence" value="ECO:0007669"/>
    <property type="project" value="UniProtKB-KW"/>
</dbReference>
<dbReference type="RefSeq" id="WP_116048756.1">
    <property type="nucleotide sequence ID" value="NZ_QUBQ01000005.1"/>
</dbReference>
<keyword evidence="3" id="KW-0238">DNA-binding</keyword>
<evidence type="ECO:0000256" key="2">
    <source>
        <dbReference type="ARBA" id="ARBA00022747"/>
    </source>
</evidence>
<dbReference type="Gene3D" id="1.10.287.1120">
    <property type="entry name" value="Bipartite methylase S protein"/>
    <property type="match status" value="1"/>
</dbReference>
<protein>
    <submittedName>
        <fullName evidence="5">Restriction endonuclease subunit S</fullName>
    </submittedName>
</protein>
<name>A0A371P6E5_9BACL</name>
<dbReference type="PANTHER" id="PTHR30408">
    <property type="entry name" value="TYPE-1 RESTRICTION ENZYME ECOKI SPECIFICITY PROTEIN"/>
    <property type="match status" value="1"/>
</dbReference>
<keyword evidence="2" id="KW-0680">Restriction system</keyword>
<accession>A0A371P6E5</accession>
<keyword evidence="5" id="KW-0378">Hydrolase</keyword>
<dbReference type="GO" id="GO:0009307">
    <property type="term" value="P:DNA restriction-modification system"/>
    <property type="evidence" value="ECO:0007669"/>
    <property type="project" value="UniProtKB-KW"/>
</dbReference>
<dbReference type="InterPro" id="IPR044946">
    <property type="entry name" value="Restrct_endonuc_typeI_TRD_sf"/>
</dbReference>
<gene>
    <name evidence="5" type="ORF">DX130_21095</name>
</gene>
<evidence type="ECO:0000256" key="3">
    <source>
        <dbReference type="ARBA" id="ARBA00023125"/>
    </source>
</evidence>
<dbReference type="EMBL" id="QUBQ01000005">
    <property type="protein sequence ID" value="REK71499.1"/>
    <property type="molecule type" value="Genomic_DNA"/>
</dbReference>
<sequence length="420" mass="48474">MTEETSLVPKRRFKEFHNTDAWKQRKLGDVIEKMYNGQTPSRFNDDNWNGDINWLSSGELNRGVVTETVEKITEIGRKVANLKIVPKGIFVMAITGLEAAGTRGNCAILGIDTTLNQSCMALFPQSKVLDTKFLFQWYRKVGEEYGINYTQGTKQQSYNAELVKILPITLSEIEEQKKIGEFFANLDNLITIHRRKLEKTKALKSACLSEMFPIEGEREPKRRFAGFTGAWEQRELDSIYKKIRNAFVGTATPYYVDSGNFYLESNNVKDGQINRITEIFINDEFYEKQKDKWLHTGDLVMVQSGHVGHTAVIGEELDGTAAHALIMFQEYKEQVDPYFLNIQFQTREAKRKLENITTGNTIKHILASEMKKFEVSIPQIEEQQRIGSFFKRLDHLITLHQRKLEKLQSIKKAYLNEMFV</sequence>
<feature type="domain" description="Type I restriction modification DNA specificity" evidence="4">
    <location>
        <begin position="21"/>
        <end position="199"/>
    </location>
</feature>
<keyword evidence="5" id="KW-0540">Nuclease</keyword>
<evidence type="ECO:0000256" key="1">
    <source>
        <dbReference type="ARBA" id="ARBA00010923"/>
    </source>
</evidence>
<dbReference type="AlphaFoldDB" id="A0A371P6E5"/>
<comment type="caution">
    <text evidence="5">The sequence shown here is derived from an EMBL/GenBank/DDBJ whole genome shotgun (WGS) entry which is preliminary data.</text>
</comment>
<reference evidence="5 6" key="1">
    <citation type="submission" date="2018-08" db="EMBL/GenBank/DDBJ databases">
        <title>Paenibacillus sp. M4BSY-1, whole genome shotgun sequence.</title>
        <authorList>
            <person name="Tuo L."/>
        </authorList>
    </citation>
    <scope>NUCLEOTIDE SEQUENCE [LARGE SCALE GENOMIC DNA]</scope>
    <source>
        <strain evidence="5 6">M4BSY-1</strain>
    </source>
</reference>
<dbReference type="InterPro" id="IPR052021">
    <property type="entry name" value="Type-I_RS_S_subunit"/>
</dbReference>
<comment type="similarity">
    <text evidence="1">Belongs to the type-I restriction system S methylase family.</text>
</comment>
<evidence type="ECO:0000313" key="5">
    <source>
        <dbReference type="EMBL" id="REK71499.1"/>
    </source>
</evidence>
<feature type="domain" description="Type I restriction modification DNA specificity" evidence="4">
    <location>
        <begin position="262"/>
        <end position="408"/>
    </location>
</feature>
<dbReference type="PANTHER" id="PTHR30408:SF12">
    <property type="entry name" value="TYPE I RESTRICTION ENZYME MJAVIII SPECIFICITY SUBUNIT"/>
    <property type="match status" value="1"/>
</dbReference>
<organism evidence="5 6">
    <name type="scientific">Paenibacillus paeoniae</name>
    <dbReference type="NCBI Taxonomy" id="2292705"/>
    <lineage>
        <taxon>Bacteria</taxon>
        <taxon>Bacillati</taxon>
        <taxon>Bacillota</taxon>
        <taxon>Bacilli</taxon>
        <taxon>Bacillales</taxon>
        <taxon>Paenibacillaceae</taxon>
        <taxon>Paenibacillus</taxon>
    </lineage>
</organism>
<dbReference type="InterPro" id="IPR000055">
    <property type="entry name" value="Restrct_endonuc_typeI_TRD"/>
</dbReference>
<dbReference type="SUPFAM" id="SSF116734">
    <property type="entry name" value="DNA methylase specificity domain"/>
    <property type="match status" value="2"/>
</dbReference>
<dbReference type="Pfam" id="PF01420">
    <property type="entry name" value="Methylase_S"/>
    <property type="match status" value="2"/>
</dbReference>
<dbReference type="Gene3D" id="3.90.220.20">
    <property type="entry name" value="DNA methylase specificity domains"/>
    <property type="match status" value="2"/>
</dbReference>
<dbReference type="GO" id="GO:0003677">
    <property type="term" value="F:DNA binding"/>
    <property type="evidence" value="ECO:0007669"/>
    <property type="project" value="UniProtKB-KW"/>
</dbReference>
<keyword evidence="5" id="KW-0255">Endonuclease</keyword>
<evidence type="ECO:0000313" key="6">
    <source>
        <dbReference type="Proteomes" id="UP000261905"/>
    </source>
</evidence>